<accession>A0A3D9JMD0</accession>
<dbReference type="InterPro" id="IPR003660">
    <property type="entry name" value="HAMP_dom"/>
</dbReference>
<feature type="transmembrane region" description="Helical" evidence="6">
    <location>
        <begin position="275"/>
        <end position="298"/>
    </location>
</feature>
<evidence type="ECO:0000256" key="4">
    <source>
        <dbReference type="ARBA" id="ARBA00022679"/>
    </source>
</evidence>
<evidence type="ECO:0000259" key="7">
    <source>
        <dbReference type="PROSITE" id="PS50885"/>
    </source>
</evidence>
<gene>
    <name evidence="8" type="ORF">DFP98_11776</name>
</gene>
<dbReference type="Pfam" id="PF00672">
    <property type="entry name" value="HAMP"/>
    <property type="match status" value="1"/>
</dbReference>
<evidence type="ECO:0000313" key="9">
    <source>
        <dbReference type="Proteomes" id="UP000256977"/>
    </source>
</evidence>
<dbReference type="AlphaFoldDB" id="A0A3D9JMD0"/>
<dbReference type="SUPFAM" id="SSF158472">
    <property type="entry name" value="HAMP domain-like"/>
    <property type="match status" value="1"/>
</dbReference>
<dbReference type="InterPro" id="IPR050640">
    <property type="entry name" value="Bact_2-comp_sensor_kinase"/>
</dbReference>
<evidence type="ECO:0000313" key="8">
    <source>
        <dbReference type="EMBL" id="RED75104.1"/>
    </source>
</evidence>
<evidence type="ECO:0000256" key="1">
    <source>
        <dbReference type="ARBA" id="ARBA00004651"/>
    </source>
</evidence>
<dbReference type="EMBL" id="QRDZ01000017">
    <property type="protein sequence ID" value="RED75104.1"/>
    <property type="molecule type" value="Genomic_DNA"/>
</dbReference>
<evidence type="ECO:0000256" key="5">
    <source>
        <dbReference type="ARBA" id="ARBA00023136"/>
    </source>
</evidence>
<keyword evidence="4" id="KW-0808">Transferase</keyword>
<dbReference type="PANTHER" id="PTHR34220">
    <property type="entry name" value="SENSOR HISTIDINE KINASE YPDA"/>
    <property type="match status" value="1"/>
</dbReference>
<keyword evidence="9" id="KW-1185">Reference proteome</keyword>
<dbReference type="SUPFAM" id="SSF55874">
    <property type="entry name" value="ATPase domain of HSP90 chaperone/DNA topoisomerase II/histidine kinase"/>
    <property type="match status" value="1"/>
</dbReference>
<feature type="domain" description="HAMP" evidence="7">
    <location>
        <begin position="299"/>
        <end position="351"/>
    </location>
</feature>
<evidence type="ECO:0000256" key="6">
    <source>
        <dbReference type="SAM" id="Phobius"/>
    </source>
</evidence>
<dbReference type="GO" id="GO:0000155">
    <property type="term" value="F:phosphorelay sensor kinase activity"/>
    <property type="evidence" value="ECO:0007669"/>
    <property type="project" value="InterPro"/>
</dbReference>
<dbReference type="Gene3D" id="3.30.565.10">
    <property type="entry name" value="Histidine kinase-like ATPase, C-terminal domain"/>
    <property type="match status" value="1"/>
</dbReference>
<name>A0A3D9JMD0_9BACL</name>
<dbReference type="Proteomes" id="UP000256977">
    <property type="component" value="Unassembled WGS sequence"/>
</dbReference>
<keyword evidence="3" id="KW-0597">Phosphoprotein</keyword>
<reference evidence="8 9" key="1">
    <citation type="submission" date="2018-07" db="EMBL/GenBank/DDBJ databases">
        <title>Genomic Encyclopedia of Type Strains, Phase III (KMG-III): the genomes of soil and plant-associated and newly described type strains.</title>
        <authorList>
            <person name="Whitman W."/>
        </authorList>
    </citation>
    <scope>NUCLEOTIDE SEQUENCE [LARGE SCALE GENOMIC DNA]</scope>
    <source>
        <strain evidence="8 9">CECT 7287</strain>
    </source>
</reference>
<evidence type="ECO:0000256" key="3">
    <source>
        <dbReference type="ARBA" id="ARBA00022553"/>
    </source>
</evidence>
<dbReference type="GO" id="GO:0005886">
    <property type="term" value="C:plasma membrane"/>
    <property type="evidence" value="ECO:0007669"/>
    <property type="project" value="UniProtKB-SubCell"/>
</dbReference>
<dbReference type="PROSITE" id="PS50885">
    <property type="entry name" value="HAMP"/>
    <property type="match status" value="1"/>
</dbReference>
<sequence length="571" mass="64846">MKIVRFVRSKLHYKMMLIYSLLTLIPLIIVSATFYVTSKRILENNVDQSFERTMAETSDKIDGVFKAFAREASGIGDNRFVNALLRNASMPDRYPLAPSERDALEERVEEMLRIELEDMSKNIGDFADSIHLFDAEGKHYFTGSNPDIQYYEAIVIMPFEKQGVPEWAFFVDHHRLICNLQLVDPELGTVLGNLVVLLDPIKVPSLYDSYDRGSFFITSASNVVLSSDLRQSIGELIPSPATRDTIATETKSKSTGFKYVSRIPVSEASAGIRRLAVFSVAVALAAWIAVIVITYYVLRKITSPLATLSKLMRKAEKENYQLIENFGSHDEIAQLCHSFNRMILETKDLIQKVYKAELEQKEAQLAAIRTYFNPHFLHNTLEYVSILAKSNDKIERIPYVVKSLSSIIRFSISPGKPFVPLDVEMNFAKIYMQIHQYRFEDRFEYGIDLPEHLKQVEVPKLILQPIIENAFVHGIDHIRGIGRIDIRAYESQFNLVIEIEDNGGSAQPPARESKGMGSGLKGIESRIRLHFGERYGIEKRQGEQGMIIRLLLPILFNEPAELSTREGIASP</sequence>
<dbReference type="InterPro" id="IPR036890">
    <property type="entry name" value="HATPase_C_sf"/>
</dbReference>
<proteinExistence type="predicted"/>
<keyword evidence="6" id="KW-1133">Transmembrane helix</keyword>
<dbReference type="SMART" id="SM00304">
    <property type="entry name" value="HAMP"/>
    <property type="match status" value="1"/>
</dbReference>
<comment type="caution">
    <text evidence="8">The sequence shown here is derived from an EMBL/GenBank/DDBJ whole genome shotgun (WGS) entry which is preliminary data.</text>
</comment>
<dbReference type="PANTHER" id="PTHR34220:SF7">
    <property type="entry name" value="SENSOR HISTIDINE KINASE YPDA"/>
    <property type="match status" value="1"/>
</dbReference>
<keyword evidence="6" id="KW-0812">Transmembrane</keyword>
<comment type="subcellular location">
    <subcellularLocation>
        <location evidence="1">Cell membrane</location>
        <topology evidence="1">Multi-pass membrane protein</topology>
    </subcellularLocation>
</comment>
<dbReference type="Pfam" id="PF06580">
    <property type="entry name" value="His_kinase"/>
    <property type="match status" value="1"/>
</dbReference>
<evidence type="ECO:0000256" key="2">
    <source>
        <dbReference type="ARBA" id="ARBA00022475"/>
    </source>
</evidence>
<keyword evidence="5 6" id="KW-0472">Membrane</keyword>
<dbReference type="InterPro" id="IPR010559">
    <property type="entry name" value="Sig_transdc_His_kin_internal"/>
</dbReference>
<organism evidence="8 9">
    <name type="scientific">Cohnella phaseoli</name>
    <dbReference type="NCBI Taxonomy" id="456490"/>
    <lineage>
        <taxon>Bacteria</taxon>
        <taxon>Bacillati</taxon>
        <taxon>Bacillota</taxon>
        <taxon>Bacilli</taxon>
        <taxon>Bacillales</taxon>
        <taxon>Paenibacillaceae</taxon>
        <taxon>Cohnella</taxon>
    </lineage>
</organism>
<keyword evidence="8" id="KW-0418">Kinase</keyword>
<dbReference type="RefSeq" id="WP_181917827.1">
    <property type="nucleotide sequence ID" value="NZ_QRDZ01000017.1"/>
</dbReference>
<dbReference type="Gene3D" id="6.10.340.10">
    <property type="match status" value="1"/>
</dbReference>
<dbReference type="CDD" id="cd06225">
    <property type="entry name" value="HAMP"/>
    <property type="match status" value="1"/>
</dbReference>
<keyword evidence="2" id="KW-1003">Cell membrane</keyword>
<protein>
    <submittedName>
        <fullName evidence="8">Sensor histidine kinase YesM</fullName>
    </submittedName>
</protein>